<feature type="transmembrane region" description="Helical" evidence="1">
    <location>
        <begin position="276"/>
        <end position="297"/>
    </location>
</feature>
<reference evidence="4 5" key="1">
    <citation type="submission" date="2020-03" db="EMBL/GenBank/DDBJ databases">
        <title>Complete Genome Sequence of Halomonas hydrothermalis Strain Slthf2, Halophilic Bacterium Isolated from Deep-Sea Hydrothermal-Vent Environments.</title>
        <authorList>
            <person name="Takeyama N."/>
            <person name="Huang M."/>
            <person name="Sato K."/>
            <person name="Galipon J."/>
            <person name="Arakawa K."/>
        </authorList>
    </citation>
    <scope>NUCLEOTIDE SEQUENCE [LARGE SCALE GENOMIC DNA]</scope>
    <source>
        <strain evidence="4 5">Slthf2</strain>
    </source>
</reference>
<feature type="transmembrane region" description="Helical" evidence="1">
    <location>
        <begin position="104"/>
        <end position="121"/>
    </location>
</feature>
<feature type="transmembrane region" description="Helical" evidence="1">
    <location>
        <begin position="231"/>
        <end position="255"/>
    </location>
</feature>
<proteinExistence type="predicted"/>
<feature type="transmembrane region" description="Helical" evidence="1">
    <location>
        <begin position="387"/>
        <end position="404"/>
    </location>
</feature>
<protein>
    <recommendedName>
        <fullName evidence="6">Glycosyltransferase RgtA/B/C/D-like domain-containing protein</fullName>
    </recommendedName>
</protein>
<keyword evidence="5" id="KW-1185">Reference proteome</keyword>
<keyword evidence="1" id="KW-0472">Membrane</keyword>
<dbReference type="InterPro" id="IPR058671">
    <property type="entry name" value="DUF6311_C"/>
</dbReference>
<feature type="domain" description="DUF6311" evidence="2">
    <location>
        <begin position="21"/>
        <end position="428"/>
    </location>
</feature>
<feature type="transmembrane region" description="Helical" evidence="1">
    <location>
        <begin position="339"/>
        <end position="367"/>
    </location>
</feature>
<keyword evidence="1" id="KW-0812">Transmembrane</keyword>
<dbReference type="Proteomes" id="UP000502259">
    <property type="component" value="Chromosome"/>
</dbReference>
<sequence>MDIHRRLAIMLAACIAGLLAGYLYAGILNPLKVEWLLQEGDLLQHFLGWHYYRHEAWGWPIGALHTYGTEVRSSIVFTDSLPLLAIPLKLFQEWLPDPFQYQGLASWGHVVLNATAACCIFTRFRVPALAAISLSLVVAFMPAVLFRGPGGAGHESLMGHWAFLFAIYLVLFRQNTRWVTCSQWCLLLTAAAMVHFYLFLLVGIFWSLWWLLASIAHYRSPSKHNLKARWWLAWGVYSLLQPAFILSVMWAVGYLHSSSDSPGADGFGFYSAELATYFNAYSFLPDIISVSAFLPLWVPGNVGQYEGMAYVGLGVLVLWAVALLLYIKQPLPVAAEQKWRINSLAALAVGLFVFALSDKVALGPFAVDLPLPWPETLRTILRASGRMVWVLMYLAIFAAAFMLARRLAPRSLVMVAMGVLALQMFDLRHWHQHFYQRSQQAEAYRMENDPRFNGWQTPELQQALSQRQALHVTHADDIVGMLPLAWLAGQHHMAINIAYVARITLPIIHQATAPTLKALAAGQLDPNVVYAITSPETAQQTCSLTNVQCVATPLATFAWQPIPEEMK</sequence>
<gene>
    <name evidence="4" type="ORF">HHSLTHF2_24770</name>
</gene>
<feature type="transmembrane region" description="Helical" evidence="1">
    <location>
        <begin position="128"/>
        <end position="146"/>
    </location>
</feature>
<dbReference type="InterPro" id="IPR046278">
    <property type="entry name" value="DUF6311"/>
</dbReference>
<feature type="transmembrane region" description="Helical" evidence="1">
    <location>
        <begin position="152"/>
        <end position="172"/>
    </location>
</feature>
<name>A0A6F8U4J6_9GAMM</name>
<dbReference type="EMBL" id="AP022843">
    <property type="protein sequence ID" value="BCB08587.1"/>
    <property type="molecule type" value="Genomic_DNA"/>
</dbReference>
<organism evidence="4 5">
    <name type="scientific">Halomonas hydrothermalis</name>
    <dbReference type="NCBI Taxonomy" id="115561"/>
    <lineage>
        <taxon>Bacteria</taxon>
        <taxon>Pseudomonadati</taxon>
        <taxon>Pseudomonadota</taxon>
        <taxon>Gammaproteobacteria</taxon>
        <taxon>Oceanospirillales</taxon>
        <taxon>Halomonadaceae</taxon>
        <taxon>Halomonas</taxon>
    </lineage>
</organism>
<evidence type="ECO:0000259" key="3">
    <source>
        <dbReference type="Pfam" id="PF25853"/>
    </source>
</evidence>
<evidence type="ECO:0000256" key="1">
    <source>
        <dbReference type="SAM" id="Phobius"/>
    </source>
</evidence>
<accession>A0A6F8U4J6</accession>
<evidence type="ECO:0000259" key="2">
    <source>
        <dbReference type="Pfam" id="PF19830"/>
    </source>
</evidence>
<feature type="transmembrane region" description="Helical" evidence="1">
    <location>
        <begin position="7"/>
        <end position="27"/>
    </location>
</feature>
<evidence type="ECO:0008006" key="6">
    <source>
        <dbReference type="Google" id="ProtNLM"/>
    </source>
</evidence>
<feature type="transmembrane region" description="Helical" evidence="1">
    <location>
        <begin position="184"/>
        <end position="211"/>
    </location>
</feature>
<keyword evidence="1" id="KW-1133">Transmembrane helix</keyword>
<dbReference type="Pfam" id="PF19830">
    <property type="entry name" value="DUF6311"/>
    <property type="match status" value="1"/>
</dbReference>
<dbReference type="RefSeq" id="WP_172421310.1">
    <property type="nucleotide sequence ID" value="NZ_AP022843.1"/>
</dbReference>
<dbReference type="Pfam" id="PF25853">
    <property type="entry name" value="DUF6311_C"/>
    <property type="match status" value="1"/>
</dbReference>
<evidence type="ECO:0000313" key="4">
    <source>
        <dbReference type="EMBL" id="BCB08587.1"/>
    </source>
</evidence>
<evidence type="ECO:0000313" key="5">
    <source>
        <dbReference type="Proteomes" id="UP000502259"/>
    </source>
</evidence>
<dbReference type="AlphaFoldDB" id="A0A6F8U4J6"/>
<feature type="domain" description="DUF6311" evidence="3">
    <location>
        <begin position="471"/>
        <end position="542"/>
    </location>
</feature>
<feature type="transmembrane region" description="Helical" evidence="1">
    <location>
        <begin position="309"/>
        <end position="327"/>
    </location>
</feature>